<comment type="caution">
    <text evidence="1">The sequence shown here is derived from an EMBL/GenBank/DDBJ whole genome shotgun (WGS) entry which is preliminary data.</text>
</comment>
<dbReference type="AlphaFoldDB" id="A0A7J9ET56"/>
<protein>
    <submittedName>
        <fullName evidence="1">Uncharacterized protein</fullName>
    </submittedName>
</protein>
<proteinExistence type="predicted"/>
<sequence length="46" mass="5337">TFRAKEVTCRGLLKQAQWKNWNWVSQADHFVHGACFTRSSNPSTNK</sequence>
<feature type="non-terminal residue" evidence="1">
    <location>
        <position position="1"/>
    </location>
</feature>
<evidence type="ECO:0000313" key="2">
    <source>
        <dbReference type="Proteomes" id="UP000593568"/>
    </source>
</evidence>
<reference evidence="1 2" key="1">
    <citation type="journal article" date="2019" name="Genome Biol. Evol.">
        <title>Insights into the evolution of the New World diploid cottons (Gossypium, subgenus Houzingenia) based on genome sequencing.</title>
        <authorList>
            <person name="Grover C.E."/>
            <person name="Arick M.A. 2nd"/>
            <person name="Thrash A."/>
            <person name="Conover J.L."/>
            <person name="Sanders W.S."/>
            <person name="Peterson D.G."/>
            <person name="Frelichowski J.E."/>
            <person name="Scheffler J.A."/>
            <person name="Scheffler B.E."/>
            <person name="Wendel J.F."/>
        </authorList>
    </citation>
    <scope>NUCLEOTIDE SEQUENCE [LARGE SCALE GENOMIC DNA]</scope>
    <source>
        <strain evidence="1">8</strain>
        <tissue evidence="1">Leaf</tissue>
    </source>
</reference>
<name>A0A7J9ET56_9ROSI</name>
<dbReference type="Proteomes" id="UP000593568">
    <property type="component" value="Unassembled WGS sequence"/>
</dbReference>
<dbReference type="EMBL" id="JABEZW010000009">
    <property type="protein sequence ID" value="MBA0776207.1"/>
    <property type="molecule type" value="Genomic_DNA"/>
</dbReference>
<evidence type="ECO:0000313" key="1">
    <source>
        <dbReference type="EMBL" id="MBA0776207.1"/>
    </source>
</evidence>
<accession>A0A7J9ET56</accession>
<organism evidence="1 2">
    <name type="scientific">Gossypium trilobum</name>
    <dbReference type="NCBI Taxonomy" id="34281"/>
    <lineage>
        <taxon>Eukaryota</taxon>
        <taxon>Viridiplantae</taxon>
        <taxon>Streptophyta</taxon>
        <taxon>Embryophyta</taxon>
        <taxon>Tracheophyta</taxon>
        <taxon>Spermatophyta</taxon>
        <taxon>Magnoliopsida</taxon>
        <taxon>eudicotyledons</taxon>
        <taxon>Gunneridae</taxon>
        <taxon>Pentapetalae</taxon>
        <taxon>rosids</taxon>
        <taxon>malvids</taxon>
        <taxon>Malvales</taxon>
        <taxon>Malvaceae</taxon>
        <taxon>Malvoideae</taxon>
        <taxon>Gossypium</taxon>
    </lineage>
</organism>
<keyword evidence="2" id="KW-1185">Reference proteome</keyword>
<gene>
    <name evidence="1" type="ORF">Gotri_011230</name>
</gene>